<dbReference type="Proteomes" id="UP001056384">
    <property type="component" value="Chromosome 10"/>
</dbReference>
<gene>
    <name evidence="2" type="ORF">Slin15195_G113650</name>
</gene>
<dbReference type="AlphaFoldDB" id="A0A9Q9B7Y8"/>
<evidence type="ECO:0000313" key="2">
    <source>
        <dbReference type="EMBL" id="USW58046.1"/>
    </source>
</evidence>
<feature type="compositionally biased region" description="Polar residues" evidence="1">
    <location>
        <begin position="127"/>
        <end position="146"/>
    </location>
</feature>
<reference evidence="2" key="1">
    <citation type="submission" date="2022-06" db="EMBL/GenBank/DDBJ databases">
        <title>Complete genome sequences of two strains of the flax pathogen Septoria linicola.</title>
        <authorList>
            <person name="Lapalu N."/>
            <person name="Simon A."/>
            <person name="Demenou B."/>
            <person name="Paumier D."/>
            <person name="Guillot M.-P."/>
            <person name="Gout L."/>
            <person name="Valade R."/>
        </authorList>
    </citation>
    <scope>NUCLEOTIDE SEQUENCE</scope>
    <source>
        <strain evidence="2">SE15195</strain>
    </source>
</reference>
<protein>
    <submittedName>
        <fullName evidence="2">Uncharacterized protein</fullName>
    </submittedName>
</protein>
<organism evidence="2 3">
    <name type="scientific">Septoria linicola</name>
    <dbReference type="NCBI Taxonomy" id="215465"/>
    <lineage>
        <taxon>Eukaryota</taxon>
        <taxon>Fungi</taxon>
        <taxon>Dikarya</taxon>
        <taxon>Ascomycota</taxon>
        <taxon>Pezizomycotina</taxon>
        <taxon>Dothideomycetes</taxon>
        <taxon>Dothideomycetidae</taxon>
        <taxon>Mycosphaerellales</taxon>
        <taxon>Mycosphaerellaceae</taxon>
        <taxon>Septoria</taxon>
    </lineage>
</organism>
<feature type="region of interest" description="Disordered" evidence="1">
    <location>
        <begin position="378"/>
        <end position="429"/>
    </location>
</feature>
<feature type="compositionally biased region" description="Acidic residues" evidence="1">
    <location>
        <begin position="577"/>
        <end position="587"/>
    </location>
</feature>
<dbReference type="OrthoDB" id="3637839at2759"/>
<feature type="region of interest" description="Disordered" evidence="1">
    <location>
        <begin position="116"/>
        <end position="149"/>
    </location>
</feature>
<name>A0A9Q9B7Y8_9PEZI</name>
<proteinExistence type="predicted"/>
<dbReference type="EMBL" id="CP099427">
    <property type="protein sequence ID" value="USW58046.1"/>
    <property type="molecule type" value="Genomic_DNA"/>
</dbReference>
<feature type="region of interest" description="Disordered" evidence="1">
    <location>
        <begin position="564"/>
        <end position="597"/>
    </location>
</feature>
<evidence type="ECO:0000256" key="1">
    <source>
        <dbReference type="SAM" id="MobiDB-lite"/>
    </source>
</evidence>
<sequence length="597" mass="65212">MPSKPTLGFVHASLRLDRANHTYHGSEDLVSGTASLTFVPNSLDRASADVFGPLELNIILEGRLNAKVNVDESTHETSIISTYREDRILFKRQLCLHSAPIRFANSEEKTFPFSISFPEHADPRQSPLDTRQPRGSVSTRGNANAESNEDALPDYDAAMSAQHGSVSQDLERLPPSFRTKLHGSLANFGEIDVSYRVYIDAQMPGLDIRAVSRGGDRPVNYVAPNWQFARKTDGFSHDFVVRSRNLLNAKERDDTKGAIKSLFGLWIDKTESTPTFACRLHVSDFPRFIVLRSAAELSRLTFNIGLYPQWARSTVTELPDITLQACKIQLNAITGIHLHDPDKSAGRKMQNFRAQEKIIKNLQVEVIEPPGPFHDMSVSIRNPLSGADDRTFVQNGAKKNGKAPAYDDRPPEPSGGPVAGPSFPSRVNRHQGKNLAANAATATLADTSRSSSQPYNSAATEKALLAARIGELDMSPRASSSRQASMSSAYTGSSNIPALIDQTPLETTLIKKIITAPINGVPPTFATGNVSRHYDATIHIELLIGKQAVGVTKTVPLVLHDQESAIMARGPPPPAAEGEDEQDDLPAYEDAVREDSR</sequence>
<accession>A0A9Q9B7Y8</accession>
<keyword evidence="3" id="KW-1185">Reference proteome</keyword>
<evidence type="ECO:0000313" key="3">
    <source>
        <dbReference type="Proteomes" id="UP001056384"/>
    </source>
</evidence>